<name>A0A0A9F1S8_ARUDO</name>
<accession>A0A0A9F1S8</accession>
<dbReference type="AlphaFoldDB" id="A0A0A9F1S8"/>
<proteinExistence type="predicted"/>
<sequence>MHGCQFSSLFVTHCQNKSEKRERSLTSLMNG</sequence>
<evidence type="ECO:0000313" key="1">
    <source>
        <dbReference type="EMBL" id="JAE02248.1"/>
    </source>
</evidence>
<reference evidence="1" key="2">
    <citation type="journal article" date="2015" name="Data Brief">
        <title>Shoot transcriptome of the giant reed, Arundo donax.</title>
        <authorList>
            <person name="Barrero R.A."/>
            <person name="Guerrero F.D."/>
            <person name="Moolhuijzen P."/>
            <person name="Goolsby J.A."/>
            <person name="Tidwell J."/>
            <person name="Bellgard S.E."/>
            <person name="Bellgard M.I."/>
        </authorList>
    </citation>
    <scope>NUCLEOTIDE SEQUENCE</scope>
    <source>
        <tissue evidence="1">Shoot tissue taken approximately 20 cm above the soil surface</tissue>
    </source>
</reference>
<dbReference type="EMBL" id="GBRH01195648">
    <property type="protein sequence ID" value="JAE02248.1"/>
    <property type="molecule type" value="Transcribed_RNA"/>
</dbReference>
<reference evidence="1" key="1">
    <citation type="submission" date="2014-09" db="EMBL/GenBank/DDBJ databases">
        <authorList>
            <person name="Magalhaes I.L.F."/>
            <person name="Oliveira U."/>
            <person name="Santos F.R."/>
            <person name="Vidigal T.H.D.A."/>
            <person name="Brescovit A.D."/>
            <person name="Santos A.J."/>
        </authorList>
    </citation>
    <scope>NUCLEOTIDE SEQUENCE</scope>
    <source>
        <tissue evidence="1">Shoot tissue taken approximately 20 cm above the soil surface</tissue>
    </source>
</reference>
<organism evidence="1">
    <name type="scientific">Arundo donax</name>
    <name type="common">Giant reed</name>
    <name type="synonym">Donax arundinaceus</name>
    <dbReference type="NCBI Taxonomy" id="35708"/>
    <lineage>
        <taxon>Eukaryota</taxon>
        <taxon>Viridiplantae</taxon>
        <taxon>Streptophyta</taxon>
        <taxon>Embryophyta</taxon>
        <taxon>Tracheophyta</taxon>
        <taxon>Spermatophyta</taxon>
        <taxon>Magnoliopsida</taxon>
        <taxon>Liliopsida</taxon>
        <taxon>Poales</taxon>
        <taxon>Poaceae</taxon>
        <taxon>PACMAD clade</taxon>
        <taxon>Arundinoideae</taxon>
        <taxon>Arundineae</taxon>
        <taxon>Arundo</taxon>
    </lineage>
</organism>
<protein>
    <submittedName>
        <fullName evidence="1">Uncharacterized protein</fullName>
    </submittedName>
</protein>